<dbReference type="GO" id="GO:0005840">
    <property type="term" value="C:ribosome"/>
    <property type="evidence" value="ECO:0007669"/>
    <property type="project" value="UniProtKB-KW"/>
</dbReference>
<dbReference type="SUPFAM" id="SSF57829">
    <property type="entry name" value="Zn-binding ribosomal proteins"/>
    <property type="match status" value="1"/>
</dbReference>
<dbReference type="RefSeq" id="XP_067543828.1">
    <property type="nucleotide sequence ID" value="XM_067688640.1"/>
</dbReference>
<comment type="similarity">
    <text evidence="2">Belongs to the eukaryotic ribosomal protein eS27 family.</text>
</comment>
<accession>A0A177EAW3</accession>
<protein>
    <submittedName>
        <fullName evidence="6">Small subunit ribosomal protein S27e</fullName>
    </submittedName>
</protein>
<comment type="caution">
    <text evidence="6">The sequence shown here is derived from an EMBL/GenBank/DDBJ whole genome shotgun (WGS) entry which is preliminary data.</text>
</comment>
<evidence type="ECO:0000256" key="5">
    <source>
        <dbReference type="ARBA" id="ARBA00023274"/>
    </source>
</evidence>
<dbReference type="STRING" id="1805483.A0A177EAW3"/>
<evidence type="ECO:0000256" key="2">
    <source>
        <dbReference type="ARBA" id="ARBA00010919"/>
    </source>
</evidence>
<dbReference type="InterPro" id="IPR000592">
    <property type="entry name" value="Ribosomal_eS27"/>
</dbReference>
<dbReference type="GO" id="GO:1990904">
    <property type="term" value="C:ribonucleoprotein complex"/>
    <property type="evidence" value="ECO:0007669"/>
    <property type="project" value="UniProtKB-KW"/>
</dbReference>
<dbReference type="HAMAP" id="MF_00371">
    <property type="entry name" value="Ribosomal_eS27"/>
    <property type="match status" value="1"/>
</dbReference>
<evidence type="ECO:0000313" key="6">
    <source>
        <dbReference type="EMBL" id="OAG29083.1"/>
    </source>
</evidence>
<keyword evidence="4 6" id="KW-0689">Ribosomal protein</keyword>
<dbReference type="Proteomes" id="UP000185944">
    <property type="component" value="Unassembled WGS sequence"/>
</dbReference>
<dbReference type="PANTHER" id="PTHR11594">
    <property type="entry name" value="40S RIBOSOMAL PROTEIN S27"/>
    <property type="match status" value="1"/>
</dbReference>
<keyword evidence="5" id="KW-0687">Ribonucleoprotein</keyword>
<dbReference type="AlphaFoldDB" id="A0A177EAW3"/>
<evidence type="ECO:0000313" key="7">
    <source>
        <dbReference type="Proteomes" id="UP000185944"/>
    </source>
</evidence>
<proteinExistence type="inferred from homology"/>
<dbReference type="InterPro" id="IPR023407">
    <property type="entry name" value="Ribosomal_eS27_Zn-bd_dom_sf"/>
</dbReference>
<dbReference type="Pfam" id="PF01667">
    <property type="entry name" value="Ribosomal_S27e"/>
    <property type="match status" value="1"/>
</dbReference>
<gene>
    <name evidence="6" type="ORF">NEDG_01222</name>
</gene>
<evidence type="ECO:0000256" key="1">
    <source>
        <dbReference type="ARBA" id="ARBA00001947"/>
    </source>
</evidence>
<dbReference type="GO" id="GO:0003735">
    <property type="term" value="F:structural constituent of ribosome"/>
    <property type="evidence" value="ECO:0007669"/>
    <property type="project" value="InterPro"/>
</dbReference>
<dbReference type="GO" id="GO:0006412">
    <property type="term" value="P:translation"/>
    <property type="evidence" value="ECO:0007669"/>
    <property type="project" value="InterPro"/>
</dbReference>
<comment type="cofactor">
    <cofactor evidence="1">
        <name>Zn(2+)</name>
        <dbReference type="ChEBI" id="CHEBI:29105"/>
    </cofactor>
</comment>
<dbReference type="OrthoDB" id="5567124at2759"/>
<reference evidence="6 7" key="1">
    <citation type="submission" date="2016-02" db="EMBL/GenBank/DDBJ databases">
        <title>Discovery of a natural microsporidian pathogen with a broad tissue tropism in Caenorhabditis elegans.</title>
        <authorList>
            <person name="Luallen R.J."/>
            <person name="Reinke A.W."/>
            <person name="Tong L."/>
            <person name="Botts M.R."/>
            <person name="Felix M.-A."/>
            <person name="Troemel E.R."/>
        </authorList>
    </citation>
    <scope>NUCLEOTIDE SEQUENCE [LARGE SCALE GENOMIC DNA]</scope>
    <source>
        <strain evidence="6 7">JUm2807</strain>
    </source>
</reference>
<evidence type="ECO:0000256" key="3">
    <source>
        <dbReference type="ARBA" id="ARBA00022833"/>
    </source>
</evidence>
<keyword evidence="7" id="KW-1185">Reference proteome</keyword>
<name>A0A177EAW3_9MICR</name>
<dbReference type="FunFam" id="2.20.25.100:FF:000001">
    <property type="entry name" value="40S ribosomal protein S27"/>
    <property type="match status" value="1"/>
</dbReference>
<dbReference type="EMBL" id="LTDL01000042">
    <property type="protein sequence ID" value="OAG29083.1"/>
    <property type="molecule type" value="Genomic_DNA"/>
</dbReference>
<dbReference type="InterPro" id="IPR011332">
    <property type="entry name" value="Ribosomal_zn-bd"/>
</dbReference>
<dbReference type="VEuPathDB" id="MicrosporidiaDB:NEDG_01222"/>
<keyword evidence="3" id="KW-0862">Zinc</keyword>
<dbReference type="GeneID" id="93647572"/>
<sequence>MNSLKYPAPEIIARTCKKKRLIPTPNSYYIDIKCGTCEKKTVIFSHCQTPVFCKSCLTAIAKPTGGKAKLTDGCKFKTKPAY</sequence>
<organism evidence="6 7">
    <name type="scientific">Nematocida displodere</name>
    <dbReference type="NCBI Taxonomy" id="1805483"/>
    <lineage>
        <taxon>Eukaryota</taxon>
        <taxon>Fungi</taxon>
        <taxon>Fungi incertae sedis</taxon>
        <taxon>Microsporidia</taxon>
        <taxon>Nematocida</taxon>
    </lineage>
</organism>
<dbReference type="Gene3D" id="2.20.25.100">
    <property type="entry name" value="Zn-binding ribosomal proteins"/>
    <property type="match status" value="1"/>
</dbReference>
<evidence type="ECO:0000256" key="4">
    <source>
        <dbReference type="ARBA" id="ARBA00022980"/>
    </source>
</evidence>